<organism evidence="13 14">
    <name type="scientific">Trifolium pratense</name>
    <name type="common">Red clover</name>
    <dbReference type="NCBI Taxonomy" id="57577"/>
    <lineage>
        <taxon>Eukaryota</taxon>
        <taxon>Viridiplantae</taxon>
        <taxon>Streptophyta</taxon>
        <taxon>Embryophyta</taxon>
        <taxon>Tracheophyta</taxon>
        <taxon>Spermatophyta</taxon>
        <taxon>Magnoliopsida</taxon>
        <taxon>eudicotyledons</taxon>
        <taxon>Gunneridae</taxon>
        <taxon>Pentapetalae</taxon>
        <taxon>rosids</taxon>
        <taxon>fabids</taxon>
        <taxon>Fabales</taxon>
        <taxon>Fabaceae</taxon>
        <taxon>Papilionoideae</taxon>
        <taxon>50 kb inversion clade</taxon>
        <taxon>NPAAA clade</taxon>
        <taxon>Hologalegina</taxon>
        <taxon>IRL clade</taxon>
        <taxon>Trifolieae</taxon>
        <taxon>Trifolium</taxon>
    </lineage>
</organism>
<reference evidence="13 14" key="2">
    <citation type="journal article" date="2017" name="Front. Plant Sci.">
        <title>Gene Classification and Mining of Molecular Markers Useful in Red Clover (Trifolium pratense) Breeding.</title>
        <authorList>
            <person name="Istvanek J."/>
            <person name="Dluhosova J."/>
            <person name="Dluhos P."/>
            <person name="Patkova L."/>
            <person name="Nedelnik J."/>
            <person name="Repkova J."/>
        </authorList>
    </citation>
    <scope>NUCLEOTIDE SEQUENCE [LARGE SCALE GENOMIC DNA]</scope>
    <source>
        <strain evidence="14">cv. Tatra</strain>
        <tissue evidence="13">Young leaves</tissue>
    </source>
</reference>
<keyword evidence="6" id="KW-0547">Nucleotide-binding</keyword>
<dbReference type="EMBL" id="ASHM01080437">
    <property type="protein sequence ID" value="PNX59320.1"/>
    <property type="molecule type" value="Genomic_DNA"/>
</dbReference>
<gene>
    <name evidence="13" type="ORF">L195_g051357</name>
</gene>
<keyword evidence="4" id="KW-0732">Signal</keyword>
<dbReference type="InterPro" id="IPR032675">
    <property type="entry name" value="LRR_dom_sf"/>
</dbReference>
<keyword evidence="5" id="KW-0677">Repeat</keyword>
<evidence type="ECO:0000256" key="10">
    <source>
        <dbReference type="ARBA" id="ARBA00023170"/>
    </source>
</evidence>
<dbReference type="InterPro" id="IPR001611">
    <property type="entry name" value="Leu-rich_rpt"/>
</dbReference>
<dbReference type="Pfam" id="PF00560">
    <property type="entry name" value="LRR_1"/>
    <property type="match status" value="3"/>
</dbReference>
<keyword evidence="3" id="KW-0812">Transmembrane</keyword>
<comment type="caution">
    <text evidence="13">The sequence shown here is derived from an EMBL/GenBank/DDBJ whole genome shotgun (WGS) entry which is preliminary data.</text>
</comment>
<feature type="domain" description="Leucine-rich repeat-containing N-terminal plant-type" evidence="12">
    <location>
        <begin position="8"/>
        <end position="47"/>
    </location>
</feature>
<evidence type="ECO:0000259" key="12">
    <source>
        <dbReference type="Pfam" id="PF08263"/>
    </source>
</evidence>
<keyword evidence="9" id="KW-0472">Membrane</keyword>
<dbReference type="AlphaFoldDB" id="A0A2K3JZA2"/>
<keyword evidence="8" id="KW-1133">Transmembrane helix</keyword>
<protein>
    <submittedName>
        <fullName evidence="13">Kinase-like protein</fullName>
    </submittedName>
</protein>
<dbReference type="FunFam" id="3.80.10.10:FF:000101">
    <property type="entry name" value="LRR receptor-like serine/threonine-protein kinase ERECTA"/>
    <property type="match status" value="1"/>
</dbReference>
<dbReference type="PANTHER" id="PTHR48060">
    <property type="entry name" value="DNA DAMAGE-REPAIR/TOLERATION PROTEIN DRT100"/>
    <property type="match status" value="1"/>
</dbReference>
<keyword evidence="10" id="KW-0675">Receptor</keyword>
<evidence type="ECO:0000256" key="9">
    <source>
        <dbReference type="ARBA" id="ARBA00023136"/>
    </source>
</evidence>
<evidence type="ECO:0000256" key="2">
    <source>
        <dbReference type="ARBA" id="ARBA00022614"/>
    </source>
</evidence>
<keyword evidence="13" id="KW-0418">Kinase</keyword>
<dbReference type="PANTHER" id="PTHR48060:SF21">
    <property type="entry name" value="L DOMAIN-LIKE PROTEIN"/>
    <property type="match status" value="1"/>
</dbReference>
<dbReference type="Gene3D" id="3.80.10.10">
    <property type="entry name" value="Ribonuclease Inhibitor"/>
    <property type="match status" value="1"/>
</dbReference>
<dbReference type="Pfam" id="PF08263">
    <property type="entry name" value="LRRNT_2"/>
    <property type="match status" value="1"/>
</dbReference>
<keyword evidence="13" id="KW-0808">Transferase</keyword>
<keyword evidence="11" id="KW-0325">Glycoprotein</keyword>
<proteinExistence type="predicted"/>
<evidence type="ECO:0000313" key="14">
    <source>
        <dbReference type="Proteomes" id="UP000236291"/>
    </source>
</evidence>
<evidence type="ECO:0000256" key="3">
    <source>
        <dbReference type="ARBA" id="ARBA00022692"/>
    </source>
</evidence>
<dbReference type="GO" id="GO:0005524">
    <property type="term" value="F:ATP binding"/>
    <property type="evidence" value="ECO:0007669"/>
    <property type="project" value="UniProtKB-KW"/>
</dbReference>
<evidence type="ECO:0000256" key="8">
    <source>
        <dbReference type="ARBA" id="ARBA00022989"/>
    </source>
</evidence>
<name>A0A2K3JZA2_TRIPR</name>
<keyword evidence="2" id="KW-0433">Leucine-rich repeat</keyword>
<dbReference type="GO" id="GO:0016020">
    <property type="term" value="C:membrane"/>
    <property type="evidence" value="ECO:0007669"/>
    <property type="project" value="UniProtKB-SubCell"/>
</dbReference>
<comment type="subcellular location">
    <subcellularLocation>
        <location evidence="1">Membrane</location>
        <topology evidence="1">Single-pass type I membrane protein</topology>
    </subcellularLocation>
</comment>
<reference evidence="13 14" key="1">
    <citation type="journal article" date="2014" name="Am. J. Bot.">
        <title>Genome assembly and annotation for red clover (Trifolium pratense; Fabaceae).</title>
        <authorList>
            <person name="Istvanek J."/>
            <person name="Jaros M."/>
            <person name="Krenek A."/>
            <person name="Repkova J."/>
        </authorList>
    </citation>
    <scope>NUCLEOTIDE SEQUENCE [LARGE SCALE GENOMIC DNA]</scope>
    <source>
        <strain evidence="14">cv. Tatra</strain>
        <tissue evidence="13">Young leaves</tissue>
    </source>
</reference>
<evidence type="ECO:0000256" key="1">
    <source>
        <dbReference type="ARBA" id="ARBA00004479"/>
    </source>
</evidence>
<dbReference type="InterPro" id="IPR013210">
    <property type="entry name" value="LRR_N_plant-typ"/>
</dbReference>
<evidence type="ECO:0000256" key="7">
    <source>
        <dbReference type="ARBA" id="ARBA00022840"/>
    </source>
</evidence>
<feature type="non-terminal residue" evidence="13">
    <location>
        <position position="167"/>
    </location>
</feature>
<evidence type="ECO:0000313" key="13">
    <source>
        <dbReference type="EMBL" id="PNX59320.1"/>
    </source>
</evidence>
<accession>A0A2K3JZA2</accession>
<dbReference type="InterPro" id="IPR053211">
    <property type="entry name" value="DNA_repair-toleration"/>
</dbReference>
<keyword evidence="7" id="KW-0067">ATP-binding</keyword>
<sequence>MALALGNQTDHLALLKFKESISNDPNGALDSWNSSIHFCNWHGITCSLKHQRVTEMNISGHDLHGSLSPYVGNLSFLRSLNLGNNCFFEKIPHELGRLFRLQQLSLPNNSFIGEIPTNLTNLHNLKGLDLGGNHLIGKIPIEIGFLWKLQTLKIVENNLTGEVPPFL</sequence>
<dbReference type="STRING" id="57577.A0A2K3JZA2"/>
<dbReference type="SUPFAM" id="SSF52058">
    <property type="entry name" value="L domain-like"/>
    <property type="match status" value="1"/>
</dbReference>
<evidence type="ECO:0000256" key="6">
    <source>
        <dbReference type="ARBA" id="ARBA00022741"/>
    </source>
</evidence>
<evidence type="ECO:0000256" key="5">
    <source>
        <dbReference type="ARBA" id="ARBA00022737"/>
    </source>
</evidence>
<dbReference type="Proteomes" id="UP000236291">
    <property type="component" value="Unassembled WGS sequence"/>
</dbReference>
<evidence type="ECO:0000256" key="11">
    <source>
        <dbReference type="ARBA" id="ARBA00023180"/>
    </source>
</evidence>
<dbReference type="GO" id="GO:0016301">
    <property type="term" value="F:kinase activity"/>
    <property type="evidence" value="ECO:0007669"/>
    <property type="project" value="UniProtKB-KW"/>
</dbReference>
<evidence type="ECO:0000256" key="4">
    <source>
        <dbReference type="ARBA" id="ARBA00022729"/>
    </source>
</evidence>